<protein>
    <submittedName>
        <fullName evidence="5">Coiled-coil domain-containing protein 149-like</fullName>
    </submittedName>
</protein>
<feature type="compositionally biased region" description="Basic and acidic residues" evidence="4">
    <location>
        <begin position="559"/>
        <end position="568"/>
    </location>
</feature>
<comment type="similarity">
    <text evidence="1">Belongs to the CCDC149 family.</text>
</comment>
<evidence type="ECO:0000256" key="4">
    <source>
        <dbReference type="SAM" id="MobiDB-lite"/>
    </source>
</evidence>
<comment type="caution">
    <text evidence="5">The sequence shown here is derived from an EMBL/GenBank/DDBJ whole genome shotgun (WGS) entry which is preliminary data.</text>
</comment>
<evidence type="ECO:0000313" key="6">
    <source>
        <dbReference type="Proteomes" id="UP000762676"/>
    </source>
</evidence>
<reference evidence="5 6" key="1">
    <citation type="journal article" date="2021" name="Elife">
        <title>Chloroplast acquisition without the gene transfer in kleptoplastic sea slugs, Plakobranchus ocellatus.</title>
        <authorList>
            <person name="Maeda T."/>
            <person name="Takahashi S."/>
            <person name="Yoshida T."/>
            <person name="Shimamura S."/>
            <person name="Takaki Y."/>
            <person name="Nagai Y."/>
            <person name="Toyoda A."/>
            <person name="Suzuki Y."/>
            <person name="Arimoto A."/>
            <person name="Ishii H."/>
            <person name="Satoh N."/>
            <person name="Nishiyama T."/>
            <person name="Hasebe M."/>
            <person name="Maruyama T."/>
            <person name="Minagawa J."/>
            <person name="Obokata J."/>
            <person name="Shigenobu S."/>
        </authorList>
    </citation>
    <scope>NUCLEOTIDE SEQUENCE [LARGE SCALE GENOMIC DNA]</scope>
</reference>
<proteinExistence type="inferred from homology"/>
<organism evidence="5 6">
    <name type="scientific">Elysia marginata</name>
    <dbReference type="NCBI Taxonomy" id="1093978"/>
    <lineage>
        <taxon>Eukaryota</taxon>
        <taxon>Metazoa</taxon>
        <taxon>Spiralia</taxon>
        <taxon>Lophotrochozoa</taxon>
        <taxon>Mollusca</taxon>
        <taxon>Gastropoda</taxon>
        <taxon>Heterobranchia</taxon>
        <taxon>Euthyneura</taxon>
        <taxon>Panpulmonata</taxon>
        <taxon>Sacoglossa</taxon>
        <taxon>Placobranchoidea</taxon>
        <taxon>Plakobranchidae</taxon>
        <taxon>Elysia</taxon>
    </lineage>
</organism>
<feature type="region of interest" description="Disordered" evidence="4">
    <location>
        <begin position="451"/>
        <end position="490"/>
    </location>
</feature>
<dbReference type="AlphaFoldDB" id="A0AAV4H135"/>
<accession>A0AAV4H135</accession>
<feature type="compositionally biased region" description="Polar residues" evidence="4">
    <location>
        <begin position="460"/>
        <end position="469"/>
    </location>
</feature>
<dbReference type="PANTHER" id="PTHR21682:SF2">
    <property type="entry name" value="COILED-COIL DOMAIN-CONTAINING PROTEIN 149"/>
    <property type="match status" value="1"/>
</dbReference>
<feature type="region of interest" description="Disordered" evidence="4">
    <location>
        <begin position="630"/>
        <end position="663"/>
    </location>
</feature>
<dbReference type="EMBL" id="BMAT01001684">
    <property type="protein sequence ID" value="GFR90471.1"/>
    <property type="molecule type" value="Genomic_DNA"/>
</dbReference>
<feature type="compositionally biased region" description="Polar residues" evidence="4">
    <location>
        <begin position="404"/>
        <end position="414"/>
    </location>
</feature>
<feature type="coiled-coil region" evidence="3">
    <location>
        <begin position="116"/>
        <end position="256"/>
    </location>
</feature>
<dbReference type="Proteomes" id="UP000762676">
    <property type="component" value="Unassembled WGS sequence"/>
</dbReference>
<evidence type="ECO:0000313" key="5">
    <source>
        <dbReference type="EMBL" id="GFR90471.1"/>
    </source>
</evidence>
<keyword evidence="2 3" id="KW-0175">Coiled coil</keyword>
<evidence type="ECO:0000256" key="3">
    <source>
        <dbReference type="SAM" id="Coils"/>
    </source>
</evidence>
<sequence>MAPRVCIYSTAIPRATALPAKLCEWRGESYQICKRKLESKCEALLILSRELDQCRSERDQFKLMAEQLRDRYQMVKRQLTGDTPVYPSHMEIDPKTYTDIHSQSIARILFDTKESNKALKFQVDDLKQKLHDAEGDIKLLREQIARSRVGTTDEGLNTRHFPAHEREALVKELEASREEIVQRQRDLQQVLDEKEDLETERDAYRTKHERLNTELNYILGGDDKRIVDIDALNMENKFLQERLKQMEEEKSMAIATVSKYKSILEKKKMRGMLKLGQSRSGGLVITQKQVQDILQNKSPISVSPQALADLQGLCGALLDTINDKNLALSHQRKTNKLLGNRVSELEKKLKTLEVSGLWSVSGQLPNLEKLKAECEDIKTLVPVQLSPSHSGSEKLGTGSDVDSLPSSLTSSNKASPAHGPRESSAMATMHLSQLSHLDLEELDLLPTKEEVVKVDESPPSRKSSTQWTLSPLDDSPGLSDLRSTGQRADIQDPTLNSFIRDRKNAATKAQLWGTDSDGDHLAVLGCDVLPETINHSQKEVHIDYEKREAEIMRILRNKSEESEDDSHMDILGMSDGSSGIGNQVNDCDEEDEEEAAVYDEASEHLRNLLESVTQKLLQRPRQEDCQIVGEVDTTDRPGKHNRLNSLDSPGVDGKQDNNSGTGEEEVNVVCIEGWEIKEQEPLPCATEKSRLICGENHVSISGASSIENQVDAEGDGQVLKKLMTGKEGEKC</sequence>
<feature type="region of interest" description="Disordered" evidence="4">
    <location>
        <begin position="559"/>
        <end position="579"/>
    </location>
</feature>
<feature type="region of interest" description="Disordered" evidence="4">
    <location>
        <begin position="385"/>
        <end position="425"/>
    </location>
</feature>
<name>A0AAV4H135_9GAST</name>
<dbReference type="InterPro" id="IPR019179">
    <property type="entry name" value="CC149"/>
</dbReference>
<evidence type="ECO:0000256" key="2">
    <source>
        <dbReference type="ARBA" id="ARBA00023054"/>
    </source>
</evidence>
<dbReference type="Pfam" id="PF09789">
    <property type="entry name" value="CC149"/>
    <property type="match status" value="1"/>
</dbReference>
<feature type="coiled-coil region" evidence="3">
    <location>
        <begin position="51"/>
        <end position="78"/>
    </location>
</feature>
<gene>
    <name evidence="5" type="ORF">ElyMa_000819300</name>
</gene>
<evidence type="ECO:0000256" key="1">
    <source>
        <dbReference type="ARBA" id="ARBA00005872"/>
    </source>
</evidence>
<keyword evidence="6" id="KW-1185">Reference proteome</keyword>
<dbReference type="PANTHER" id="PTHR21682">
    <property type="entry name" value="COILED-COIL DOMAIN-CONTAINING PROTEIN 149"/>
    <property type="match status" value="1"/>
</dbReference>